<proteinExistence type="predicted"/>
<dbReference type="EMBL" id="JPOS01000039">
    <property type="protein sequence ID" value="KGE87002.1"/>
    <property type="molecule type" value="Genomic_DNA"/>
</dbReference>
<protein>
    <recommendedName>
        <fullName evidence="4">Preprotein translocase subunit SecA</fullName>
    </recommendedName>
</protein>
<dbReference type="Gene3D" id="1.25.40.10">
    <property type="entry name" value="Tetratricopeptide repeat domain"/>
    <property type="match status" value="1"/>
</dbReference>
<keyword evidence="3" id="KW-1185">Reference proteome</keyword>
<dbReference type="SUPFAM" id="SSF103642">
    <property type="entry name" value="Sec-C motif"/>
    <property type="match status" value="1"/>
</dbReference>
<dbReference type="SUPFAM" id="SSF48452">
    <property type="entry name" value="TPR-like"/>
    <property type="match status" value="1"/>
</dbReference>
<dbReference type="InterPro" id="IPR011990">
    <property type="entry name" value="TPR-like_helical_dom_sf"/>
</dbReference>
<dbReference type="AlphaFoldDB" id="A0A098S7D2"/>
<name>A0A098S7D2_9BACT</name>
<feature type="region of interest" description="Disordered" evidence="1">
    <location>
        <begin position="517"/>
        <end position="556"/>
    </location>
</feature>
<dbReference type="Pfam" id="PF02810">
    <property type="entry name" value="SEC-C"/>
    <property type="match status" value="1"/>
</dbReference>
<dbReference type="InterPro" id="IPR004027">
    <property type="entry name" value="SEC_C_motif"/>
</dbReference>
<dbReference type="OrthoDB" id="9786424at2"/>
<evidence type="ECO:0000313" key="3">
    <source>
        <dbReference type="Proteomes" id="UP000029736"/>
    </source>
</evidence>
<dbReference type="STRING" id="1524460.IX84_18410"/>
<dbReference type="Gene3D" id="3.10.450.50">
    <property type="match status" value="1"/>
</dbReference>
<comment type="caution">
    <text evidence="2">The sequence shown here is derived from an EMBL/GenBank/DDBJ whole genome shotgun (WGS) entry which is preliminary data.</text>
</comment>
<dbReference type="PANTHER" id="PTHR33747">
    <property type="entry name" value="UPF0225 PROTEIN SCO1677"/>
    <property type="match status" value="1"/>
</dbReference>
<dbReference type="Proteomes" id="UP000029736">
    <property type="component" value="Unassembled WGS sequence"/>
</dbReference>
<accession>A0A098S7D2</accession>
<sequence>MPGYKTRFTYDHPLIPYAVEHDAMEDASVTEEEAELMNALYPEVLAGNRNAIKPLEELVRRCPHLPRAQNHLYTLYMMRGKRRKAGRLLRELRKNHPNYLFGITNESNLLVQEKKDTAAARHLMGERLLLQDLYPERKVFHVSEVMNYYQSAVLLLLEEGDIEGAEERHGILLEIDPEHPITEGVTEYILGKKVMVNMQRMKEAQRNKRKAKTRATAPYPQVKEAPVFNHPEIEAFYRYDLEALPKANISAIAALPKTTLVQDLKWVLEDGLRRYKYFERQSRKWEVWQEDQVSFMPHAFHFLGIYGDEDCLPVVLDVLRQEEDFLDFWFGEEAESFIFPCLFRIASGQLPRLQQFMQERYVSPYSKMMVSATVAQIAWHNMERLAEVSAWFGSIFEHYKLNIDDKALIDSDLIAWMTASAGELSLKELLPVIEPLYQEGAVSKDVVGKWAEIIELFDTPRDEADLNPLPKNISEAYDGSYYERKKFRQPSQKDKMELEKMAQDPYTRKMMEILMQSGGMVPEKEPADKPLSPPVQSPSKSKTKIGRNEPCPCQSGRKYKHCCGKK</sequence>
<dbReference type="PANTHER" id="PTHR33747:SF1">
    <property type="entry name" value="ADENYLATE CYCLASE-ASSOCIATED CAP C-TERMINAL DOMAIN-CONTAINING PROTEIN"/>
    <property type="match status" value="1"/>
</dbReference>
<gene>
    <name evidence="2" type="ORF">IX84_18410</name>
</gene>
<evidence type="ECO:0000313" key="2">
    <source>
        <dbReference type="EMBL" id="KGE87002.1"/>
    </source>
</evidence>
<reference evidence="2 3" key="1">
    <citation type="journal article" date="2014" name="Int. J. Syst. Evol. Microbiol.">
        <title>Phaeodactylibacter xiamenensis gen. nov., sp. nov., a member of the family Saprospiraceae isolated from the marine alga Phaeodactylum tricornutum.</title>
        <authorList>
            <person name="Chen Z.Jr."/>
            <person name="Lei X."/>
            <person name="Lai Q."/>
            <person name="Li Y."/>
            <person name="Zhang B."/>
            <person name="Zhang J."/>
            <person name="Zhang H."/>
            <person name="Yang L."/>
            <person name="Zheng W."/>
            <person name="Tian Y."/>
            <person name="Yu Z."/>
            <person name="Xu H.Jr."/>
            <person name="Zheng T."/>
        </authorList>
    </citation>
    <scope>NUCLEOTIDE SEQUENCE [LARGE SCALE GENOMIC DNA]</scope>
    <source>
        <strain evidence="2 3">KD52</strain>
    </source>
</reference>
<evidence type="ECO:0000256" key="1">
    <source>
        <dbReference type="SAM" id="MobiDB-lite"/>
    </source>
</evidence>
<evidence type="ECO:0008006" key="4">
    <source>
        <dbReference type="Google" id="ProtNLM"/>
    </source>
</evidence>
<organism evidence="2 3">
    <name type="scientific">Phaeodactylibacter xiamenensis</name>
    <dbReference type="NCBI Taxonomy" id="1524460"/>
    <lineage>
        <taxon>Bacteria</taxon>
        <taxon>Pseudomonadati</taxon>
        <taxon>Bacteroidota</taxon>
        <taxon>Saprospiria</taxon>
        <taxon>Saprospirales</taxon>
        <taxon>Haliscomenobacteraceae</taxon>
        <taxon>Phaeodactylibacter</taxon>
    </lineage>
</organism>
<dbReference type="RefSeq" id="WP_044223639.1">
    <property type="nucleotide sequence ID" value="NZ_JBKAGJ010000008.1"/>
</dbReference>